<keyword evidence="4" id="KW-0862">Zinc</keyword>
<evidence type="ECO:0000259" key="5">
    <source>
        <dbReference type="SMART" id="SM00849"/>
    </source>
</evidence>
<dbReference type="EMBL" id="ASWJ01000003">
    <property type="protein sequence ID" value="EOW87503.1"/>
    <property type="molecule type" value="Genomic_DNA"/>
</dbReference>
<name>S0KZ88_9ENTE</name>
<dbReference type="SUPFAM" id="SSF56281">
    <property type="entry name" value="Metallo-hydrolase/oxidoreductase"/>
    <property type="match status" value="1"/>
</dbReference>
<evidence type="ECO:0000313" key="7">
    <source>
        <dbReference type="Proteomes" id="UP000014113"/>
    </source>
</evidence>
<dbReference type="InterPro" id="IPR001279">
    <property type="entry name" value="Metallo-B-lactamas"/>
</dbReference>
<dbReference type="InterPro" id="IPR051453">
    <property type="entry name" value="MBL_Glyoxalase_II"/>
</dbReference>
<dbReference type="InterPro" id="IPR036866">
    <property type="entry name" value="RibonucZ/Hydroxyglut_hydro"/>
</dbReference>
<dbReference type="PATRIC" id="fig|1121865.3.peg.647"/>
<dbReference type="GO" id="GO:0046872">
    <property type="term" value="F:metal ion binding"/>
    <property type="evidence" value="ECO:0007669"/>
    <property type="project" value="UniProtKB-KW"/>
</dbReference>
<dbReference type="GO" id="GO:0016787">
    <property type="term" value="F:hydrolase activity"/>
    <property type="evidence" value="ECO:0007669"/>
    <property type="project" value="UniProtKB-KW"/>
</dbReference>
<organism evidence="6 7">
    <name type="scientific">Enterococcus columbae DSM 7374 = ATCC 51263</name>
    <dbReference type="NCBI Taxonomy" id="1121865"/>
    <lineage>
        <taxon>Bacteria</taxon>
        <taxon>Bacillati</taxon>
        <taxon>Bacillota</taxon>
        <taxon>Bacilli</taxon>
        <taxon>Lactobacillales</taxon>
        <taxon>Enterococcaceae</taxon>
        <taxon>Enterococcus</taxon>
    </lineage>
</organism>
<keyword evidence="3" id="KW-0378">Hydrolase</keyword>
<protein>
    <submittedName>
        <fullName evidence="6">Metallo-beta-lactamase</fullName>
    </submittedName>
</protein>
<dbReference type="SMART" id="SM00849">
    <property type="entry name" value="Lactamase_B"/>
    <property type="match status" value="1"/>
</dbReference>
<comment type="cofactor">
    <cofactor evidence="1">
        <name>Zn(2+)</name>
        <dbReference type="ChEBI" id="CHEBI:29105"/>
    </cofactor>
</comment>
<gene>
    <name evidence="6" type="ORF">I568_00547</name>
</gene>
<sequence length="207" mass="23285">MNIKCIPTGVIQENCYLIWDNDTLLIVDPGEDADKIIGEIEKIKLKPQAILLTHTHYDHIGAVDQLRDAFKIPVYVDEKENAWLSDPTLNLSGNHPEMTPIIVRPADELWEYRTYQIGSITFKVVPTPGHSYGSVSFIFDSFVVAGDALFNGSIGRTDLYTGNFEQLINSIVTQLLILPDDFVVYPGHGMRTTILHEKQTNPFLRGI</sequence>
<dbReference type="Pfam" id="PF00753">
    <property type="entry name" value="Lactamase_B"/>
    <property type="match status" value="1"/>
</dbReference>
<accession>S0KZ88</accession>
<keyword evidence="7" id="KW-1185">Reference proteome</keyword>
<evidence type="ECO:0000256" key="4">
    <source>
        <dbReference type="ARBA" id="ARBA00022833"/>
    </source>
</evidence>
<dbReference type="OrthoDB" id="9802248at2"/>
<dbReference type="RefSeq" id="WP_016182820.1">
    <property type="nucleotide sequence ID" value="NZ_JXKI01000006.1"/>
</dbReference>
<dbReference type="AlphaFoldDB" id="S0KZ88"/>
<reference evidence="6 7" key="1">
    <citation type="submission" date="2013-03" db="EMBL/GenBank/DDBJ databases">
        <title>The Genome Sequence of Enterococcus columbae ATCC_51263 (PacBio/Illumina hybrid assembly).</title>
        <authorList>
            <consortium name="The Broad Institute Genomics Platform"/>
            <consortium name="The Broad Institute Genome Sequencing Center for Infectious Disease"/>
            <person name="Earl A."/>
            <person name="Russ C."/>
            <person name="Gilmore M."/>
            <person name="Surin D."/>
            <person name="Walker B."/>
            <person name="Young S."/>
            <person name="Zeng Q."/>
            <person name="Gargeya S."/>
            <person name="Fitzgerald M."/>
            <person name="Haas B."/>
            <person name="Abouelleil A."/>
            <person name="Allen A.W."/>
            <person name="Alvarado L."/>
            <person name="Arachchi H.M."/>
            <person name="Berlin A.M."/>
            <person name="Chapman S.B."/>
            <person name="Gainer-Dewar J."/>
            <person name="Goldberg J."/>
            <person name="Griggs A."/>
            <person name="Gujja S."/>
            <person name="Hansen M."/>
            <person name="Howarth C."/>
            <person name="Imamovic A."/>
            <person name="Ireland A."/>
            <person name="Larimer J."/>
            <person name="McCowan C."/>
            <person name="Murphy C."/>
            <person name="Pearson M."/>
            <person name="Poon T.W."/>
            <person name="Priest M."/>
            <person name="Roberts A."/>
            <person name="Saif S."/>
            <person name="Shea T."/>
            <person name="Sisk P."/>
            <person name="Sykes S."/>
            <person name="Wortman J."/>
            <person name="Nusbaum C."/>
            <person name="Birren B."/>
        </authorList>
    </citation>
    <scope>NUCLEOTIDE SEQUENCE [LARGE SCALE GENOMIC DNA]</scope>
    <source>
        <strain evidence="6 7">ATCC 51263</strain>
    </source>
</reference>
<dbReference type="PANTHER" id="PTHR46233:SF3">
    <property type="entry name" value="HYDROXYACYLGLUTATHIONE HYDROLASE GLOC"/>
    <property type="match status" value="1"/>
</dbReference>
<dbReference type="CDD" id="cd06262">
    <property type="entry name" value="metallo-hydrolase-like_MBL-fold"/>
    <property type="match status" value="1"/>
</dbReference>
<keyword evidence="2" id="KW-0479">Metal-binding</keyword>
<proteinExistence type="predicted"/>
<evidence type="ECO:0000313" key="6">
    <source>
        <dbReference type="EMBL" id="EOW87503.1"/>
    </source>
</evidence>
<dbReference type="Proteomes" id="UP000014113">
    <property type="component" value="Unassembled WGS sequence"/>
</dbReference>
<evidence type="ECO:0000256" key="3">
    <source>
        <dbReference type="ARBA" id="ARBA00022801"/>
    </source>
</evidence>
<feature type="domain" description="Metallo-beta-lactamase" evidence="5">
    <location>
        <begin position="12"/>
        <end position="188"/>
    </location>
</feature>
<dbReference type="Gene3D" id="3.60.15.10">
    <property type="entry name" value="Ribonuclease Z/Hydroxyacylglutathione hydrolase-like"/>
    <property type="match status" value="1"/>
</dbReference>
<dbReference type="STRING" id="1121865.OMW_00657"/>
<comment type="caution">
    <text evidence="6">The sequence shown here is derived from an EMBL/GenBank/DDBJ whole genome shotgun (WGS) entry which is preliminary data.</text>
</comment>
<evidence type="ECO:0000256" key="1">
    <source>
        <dbReference type="ARBA" id="ARBA00001947"/>
    </source>
</evidence>
<dbReference type="eggNOG" id="COG0491">
    <property type="taxonomic scope" value="Bacteria"/>
</dbReference>
<evidence type="ECO:0000256" key="2">
    <source>
        <dbReference type="ARBA" id="ARBA00022723"/>
    </source>
</evidence>
<dbReference type="PANTHER" id="PTHR46233">
    <property type="entry name" value="HYDROXYACYLGLUTATHIONE HYDROLASE GLOC"/>
    <property type="match status" value="1"/>
</dbReference>